<keyword evidence="2" id="KW-1185">Reference proteome</keyword>
<name>A0A1M6VKG0_PSETH</name>
<dbReference type="Gene3D" id="1.50.10.20">
    <property type="match status" value="1"/>
</dbReference>
<evidence type="ECO:0000313" key="2">
    <source>
        <dbReference type="Proteomes" id="UP000184363"/>
    </source>
</evidence>
<gene>
    <name evidence="1" type="ORF">SAMN05443637_112183</name>
</gene>
<dbReference type="STRING" id="1848.SAMN05443637_112183"/>
<sequence>MRVADTDVDWTERAAAAERAVVRRHLRPVAGVVPSTRLGRERWPRKLPARPRPWHPWWQAQLLECLLDAQQRSPSAGRARTISALVRGIRLRNRGRWVTRRLADTAWLGVALQRAGPLAGRAGRTAEHSVTQAFYRGWSEAGGGGLWARRGARSGLKPALANAPAAVMMARVGQIDFAGSIADWIADTLVDEDTGLVRAGAVVSADGQLTSVDPAIHAAAQGAYLAACTELARRDDHSRWGDRAIAIVDAVQQRFANGHGSLPGAGGGDGGLQAGVLARYLADAGVQRSELTAAVRRLVLGCAEQAWLGRLESVGGPVFSVDWAIPAARPGKHVPEADLSVQLAGWMLMEAAARLQRSA</sequence>
<dbReference type="SUPFAM" id="SSF48208">
    <property type="entry name" value="Six-hairpin glycosidases"/>
    <property type="match status" value="1"/>
</dbReference>
<dbReference type="EMBL" id="FRAP01000012">
    <property type="protein sequence ID" value="SHK81949.1"/>
    <property type="molecule type" value="Genomic_DNA"/>
</dbReference>
<evidence type="ECO:0000313" key="1">
    <source>
        <dbReference type="EMBL" id="SHK81949.1"/>
    </source>
</evidence>
<dbReference type="PANTHER" id="PTHR47791:SF3">
    <property type="entry name" value="MEIOTICALLY UP-REGULATED GENE 191 PROTEIN"/>
    <property type="match status" value="1"/>
</dbReference>
<organism evidence="1 2">
    <name type="scientific">Pseudonocardia thermophila</name>
    <dbReference type="NCBI Taxonomy" id="1848"/>
    <lineage>
        <taxon>Bacteria</taxon>
        <taxon>Bacillati</taxon>
        <taxon>Actinomycetota</taxon>
        <taxon>Actinomycetes</taxon>
        <taxon>Pseudonocardiales</taxon>
        <taxon>Pseudonocardiaceae</taxon>
        <taxon>Pseudonocardia</taxon>
    </lineage>
</organism>
<dbReference type="InterPro" id="IPR053169">
    <property type="entry name" value="MUG_Protein"/>
</dbReference>
<accession>A0A1M6VKG0</accession>
<dbReference type="GO" id="GO:0005975">
    <property type="term" value="P:carbohydrate metabolic process"/>
    <property type="evidence" value="ECO:0007669"/>
    <property type="project" value="InterPro"/>
</dbReference>
<dbReference type="PANTHER" id="PTHR47791">
    <property type="entry name" value="MEIOTICALLY UP-REGULATED GENE 191 PROTEIN"/>
    <property type="match status" value="1"/>
</dbReference>
<protein>
    <submittedName>
        <fullName evidence="1">Predicted alpha-1,6-mannanase, GH76 family</fullName>
    </submittedName>
</protein>
<dbReference type="Proteomes" id="UP000184363">
    <property type="component" value="Unassembled WGS sequence"/>
</dbReference>
<dbReference type="Pfam" id="PF03663">
    <property type="entry name" value="Glyco_hydro_76"/>
    <property type="match status" value="1"/>
</dbReference>
<dbReference type="InterPro" id="IPR005198">
    <property type="entry name" value="Glyco_hydro_76"/>
</dbReference>
<dbReference type="InterPro" id="IPR008928">
    <property type="entry name" value="6-hairpin_glycosidase_sf"/>
</dbReference>
<reference evidence="1 2" key="1">
    <citation type="submission" date="2016-11" db="EMBL/GenBank/DDBJ databases">
        <authorList>
            <person name="Jaros S."/>
            <person name="Januszkiewicz K."/>
            <person name="Wedrychowicz H."/>
        </authorList>
    </citation>
    <scope>NUCLEOTIDE SEQUENCE [LARGE SCALE GENOMIC DNA]</scope>
    <source>
        <strain evidence="1 2">DSM 43832</strain>
    </source>
</reference>
<dbReference type="AlphaFoldDB" id="A0A1M6VKG0"/>
<proteinExistence type="predicted"/>